<comment type="caution">
    <text evidence="12">The sequence shown here is derived from an EMBL/GenBank/DDBJ whole genome shotgun (WGS) entry which is preliminary data.</text>
</comment>
<keyword evidence="9" id="KW-0443">Lipid metabolism</keyword>
<dbReference type="InterPro" id="IPR015421">
    <property type="entry name" value="PyrdxlP-dep_Trfase_major"/>
</dbReference>
<gene>
    <name evidence="12" type="ORF">TeGR_g14273</name>
</gene>
<protein>
    <recommendedName>
        <fullName evidence="5">serine C-palmitoyltransferase</fullName>
        <ecNumber evidence="5">2.3.1.50</ecNumber>
    </recommendedName>
</protein>
<keyword evidence="6" id="KW-0808">Transferase</keyword>
<accession>A0ABQ6N9U1</accession>
<evidence type="ECO:0000256" key="5">
    <source>
        <dbReference type="ARBA" id="ARBA00013220"/>
    </source>
</evidence>
<dbReference type="Gene3D" id="3.40.640.10">
    <property type="entry name" value="Type I PLP-dependent aspartate aminotransferase-like (Major domain)"/>
    <property type="match status" value="1"/>
</dbReference>
<comment type="similarity">
    <text evidence="4">Belongs to the class-II pyridoxal-phosphate-dependent aminotransferase family.</text>
</comment>
<evidence type="ECO:0000256" key="9">
    <source>
        <dbReference type="ARBA" id="ARBA00023098"/>
    </source>
</evidence>
<evidence type="ECO:0000256" key="4">
    <source>
        <dbReference type="ARBA" id="ARBA00008392"/>
    </source>
</evidence>
<proteinExistence type="inferred from homology"/>
<evidence type="ECO:0000256" key="1">
    <source>
        <dbReference type="ARBA" id="ARBA00001933"/>
    </source>
</evidence>
<dbReference type="InterPro" id="IPR004839">
    <property type="entry name" value="Aminotransferase_I/II_large"/>
</dbReference>
<dbReference type="Pfam" id="PF00155">
    <property type="entry name" value="Aminotran_1_2"/>
    <property type="match status" value="1"/>
</dbReference>
<evidence type="ECO:0000256" key="8">
    <source>
        <dbReference type="ARBA" id="ARBA00022919"/>
    </source>
</evidence>
<evidence type="ECO:0000256" key="6">
    <source>
        <dbReference type="ARBA" id="ARBA00022679"/>
    </source>
</evidence>
<keyword evidence="7" id="KW-0663">Pyridoxal phosphate</keyword>
<dbReference type="PANTHER" id="PTHR13693:SF2">
    <property type="entry name" value="SERINE PALMITOYLTRANSFERASE 1"/>
    <property type="match status" value="1"/>
</dbReference>
<comment type="pathway">
    <text evidence="3">Sphingolipid metabolism.</text>
</comment>
<evidence type="ECO:0000313" key="13">
    <source>
        <dbReference type="Proteomes" id="UP001165060"/>
    </source>
</evidence>
<evidence type="ECO:0000256" key="2">
    <source>
        <dbReference type="ARBA" id="ARBA00004760"/>
    </source>
</evidence>
<dbReference type="SUPFAM" id="SSF53383">
    <property type="entry name" value="PLP-dependent transferases"/>
    <property type="match status" value="1"/>
</dbReference>
<evidence type="ECO:0000256" key="3">
    <source>
        <dbReference type="ARBA" id="ARBA00004991"/>
    </source>
</evidence>
<comment type="cofactor">
    <cofactor evidence="1">
        <name>pyridoxal 5'-phosphate</name>
        <dbReference type="ChEBI" id="CHEBI:597326"/>
    </cofactor>
</comment>
<dbReference type="EMBL" id="BRYB01006916">
    <property type="protein sequence ID" value="GMI50456.1"/>
    <property type="molecule type" value="Genomic_DNA"/>
</dbReference>
<evidence type="ECO:0000256" key="10">
    <source>
        <dbReference type="ARBA" id="ARBA00023315"/>
    </source>
</evidence>
<dbReference type="InterPro" id="IPR015424">
    <property type="entry name" value="PyrdxlP-dep_Trfase"/>
</dbReference>
<name>A0ABQ6N9U1_9STRA</name>
<keyword evidence="10" id="KW-0012">Acyltransferase</keyword>
<keyword evidence="8" id="KW-0746">Sphingolipid metabolism</keyword>
<dbReference type="Proteomes" id="UP001165060">
    <property type="component" value="Unassembled WGS sequence"/>
</dbReference>
<evidence type="ECO:0000313" key="12">
    <source>
        <dbReference type="EMBL" id="GMI50456.1"/>
    </source>
</evidence>
<feature type="domain" description="Aminotransferase class I/classII large" evidence="11">
    <location>
        <begin position="13"/>
        <end position="139"/>
    </location>
</feature>
<organism evidence="12 13">
    <name type="scientific">Tetraparma gracilis</name>
    <dbReference type="NCBI Taxonomy" id="2962635"/>
    <lineage>
        <taxon>Eukaryota</taxon>
        <taxon>Sar</taxon>
        <taxon>Stramenopiles</taxon>
        <taxon>Ochrophyta</taxon>
        <taxon>Bolidophyceae</taxon>
        <taxon>Parmales</taxon>
        <taxon>Triparmaceae</taxon>
        <taxon>Tetraparma</taxon>
    </lineage>
</organism>
<evidence type="ECO:0000259" key="11">
    <source>
        <dbReference type="Pfam" id="PF00155"/>
    </source>
</evidence>
<dbReference type="PANTHER" id="PTHR13693">
    <property type="entry name" value="CLASS II AMINOTRANSFERASE/8-AMINO-7-OXONONANOATE SYNTHASE"/>
    <property type="match status" value="1"/>
</dbReference>
<feature type="non-terminal residue" evidence="12">
    <location>
        <position position="1"/>
    </location>
</feature>
<comment type="pathway">
    <text evidence="2">Lipid metabolism; sphingolipid metabolism.</text>
</comment>
<dbReference type="EC" id="2.3.1.50" evidence="5"/>
<evidence type="ECO:0000256" key="7">
    <source>
        <dbReference type="ARBA" id="ARBA00022898"/>
    </source>
</evidence>
<feature type="non-terminal residue" evidence="12">
    <location>
        <position position="142"/>
    </location>
</feature>
<reference evidence="12 13" key="1">
    <citation type="journal article" date="2023" name="Commun. Biol.">
        <title>Genome analysis of Parmales, the sister group of diatoms, reveals the evolutionary specialization of diatoms from phago-mixotrophs to photoautotrophs.</title>
        <authorList>
            <person name="Ban H."/>
            <person name="Sato S."/>
            <person name="Yoshikawa S."/>
            <person name="Yamada K."/>
            <person name="Nakamura Y."/>
            <person name="Ichinomiya M."/>
            <person name="Sato N."/>
            <person name="Blanc-Mathieu R."/>
            <person name="Endo H."/>
            <person name="Kuwata A."/>
            <person name="Ogata H."/>
        </authorList>
    </citation>
    <scope>NUCLEOTIDE SEQUENCE [LARGE SCALE GENOMIC DNA]</scope>
</reference>
<sequence length="142" mass="15881">FLSLSRRPELREASAEALTEYGCGSCGPRGFYGTIEPHLRLEAKFAEMHGTKDSIMYSDGNSCVSSTLAAFAKRGDLLVVDEGLYESLTTGATLSRSNVKTFRHNDAQSLRGVLEKIRKEDMKRRRNAGDQRRFIVVEGVYR</sequence>
<keyword evidence="13" id="KW-1185">Reference proteome</keyword>
<dbReference type="InterPro" id="IPR050087">
    <property type="entry name" value="AON_synthase_class-II"/>
</dbReference>